<evidence type="ECO:0000259" key="4">
    <source>
        <dbReference type="PROSITE" id="PS51266"/>
    </source>
</evidence>
<dbReference type="PANTHER" id="PTHR28082">
    <property type="entry name" value="ZINC FINGER PROTEIN"/>
    <property type="match status" value="1"/>
</dbReference>
<accession>A0ABQ2D875</accession>
<evidence type="ECO:0000256" key="1">
    <source>
        <dbReference type="ARBA" id="ARBA00022723"/>
    </source>
</evidence>
<organism evidence="5 6">
    <name type="scientific">Glutamicibacter ardleyensis</name>
    <dbReference type="NCBI Taxonomy" id="225894"/>
    <lineage>
        <taxon>Bacteria</taxon>
        <taxon>Bacillati</taxon>
        <taxon>Actinomycetota</taxon>
        <taxon>Actinomycetes</taxon>
        <taxon>Micrococcales</taxon>
        <taxon>Micrococcaceae</taxon>
        <taxon>Glutamicibacter</taxon>
    </lineage>
</organism>
<comment type="caution">
    <text evidence="5">The sequence shown here is derived from an EMBL/GenBank/DDBJ whole genome shotgun (WGS) entry which is preliminary data.</text>
</comment>
<evidence type="ECO:0000313" key="6">
    <source>
        <dbReference type="Proteomes" id="UP000606115"/>
    </source>
</evidence>
<dbReference type="InterPro" id="IPR052604">
    <property type="entry name" value="Mito_Tim_assembly_helper"/>
</dbReference>
<proteinExistence type="predicted"/>
<dbReference type="PANTHER" id="PTHR28082:SF1">
    <property type="entry name" value="HELPER OF TIM PROTEIN 13"/>
    <property type="match status" value="1"/>
</dbReference>
<dbReference type="GeneID" id="303302605"/>
<evidence type="ECO:0000256" key="2">
    <source>
        <dbReference type="ARBA" id="ARBA00022771"/>
    </source>
</evidence>
<dbReference type="RefSeq" id="WP_096255783.1">
    <property type="nucleotide sequence ID" value="NZ_BMKX01000001.1"/>
</dbReference>
<evidence type="ECO:0000256" key="3">
    <source>
        <dbReference type="ARBA" id="ARBA00022833"/>
    </source>
</evidence>
<dbReference type="InterPro" id="IPR008913">
    <property type="entry name" value="Znf_CHY"/>
</dbReference>
<keyword evidence="2" id="KW-0863">Zinc-finger</keyword>
<keyword evidence="6" id="KW-1185">Reference proteome</keyword>
<dbReference type="InterPro" id="IPR037274">
    <property type="entry name" value="Znf_CHY_sf"/>
</dbReference>
<dbReference type="Pfam" id="PF05495">
    <property type="entry name" value="zf-CHY"/>
    <property type="match status" value="1"/>
</dbReference>
<name>A0ABQ2D875_9MICC</name>
<dbReference type="EMBL" id="BMKX01000001">
    <property type="protein sequence ID" value="GGJ46934.1"/>
    <property type="molecule type" value="Genomic_DNA"/>
</dbReference>
<feature type="domain" description="CHY-type" evidence="4">
    <location>
        <begin position="11"/>
        <end position="91"/>
    </location>
</feature>
<evidence type="ECO:0000313" key="5">
    <source>
        <dbReference type="EMBL" id="GGJ46934.1"/>
    </source>
</evidence>
<gene>
    <name evidence="5" type="ORF">GCM10007173_01870</name>
</gene>
<keyword evidence="3" id="KW-0862">Zinc</keyword>
<dbReference type="PROSITE" id="PS51266">
    <property type="entry name" value="ZF_CHY"/>
    <property type="match status" value="1"/>
</dbReference>
<sequence length="107" mass="12145">MSEKPEVYGVNVDLQTRCAHYHQDIDVIAIKHYCCGKYYPCHLCHEETAGHPVVLWPVERFTDPAVLCGVCSLQLSVNEYLKTNTCPACDALFNPGCKLHLQLYFEV</sequence>
<keyword evidence="1" id="KW-0479">Metal-binding</keyword>
<reference evidence="6" key="1">
    <citation type="journal article" date="2019" name="Int. J. Syst. Evol. Microbiol.">
        <title>The Global Catalogue of Microorganisms (GCM) 10K type strain sequencing project: providing services to taxonomists for standard genome sequencing and annotation.</title>
        <authorList>
            <consortium name="The Broad Institute Genomics Platform"/>
            <consortium name="The Broad Institute Genome Sequencing Center for Infectious Disease"/>
            <person name="Wu L."/>
            <person name="Ma J."/>
        </authorList>
    </citation>
    <scope>NUCLEOTIDE SEQUENCE [LARGE SCALE GENOMIC DNA]</scope>
    <source>
        <strain evidence="6">CGMCC 1.3685</strain>
    </source>
</reference>
<dbReference type="PIRSF" id="PIRSF017292">
    <property type="entry name" value="UCP017292_Znf_CHY"/>
    <property type="match status" value="1"/>
</dbReference>
<dbReference type="SUPFAM" id="SSF161219">
    <property type="entry name" value="CHY zinc finger-like"/>
    <property type="match status" value="1"/>
</dbReference>
<dbReference type="Proteomes" id="UP000606115">
    <property type="component" value="Unassembled WGS sequence"/>
</dbReference>
<dbReference type="InterPro" id="IPR016694">
    <property type="entry name" value="UCP017292"/>
</dbReference>
<protein>
    <recommendedName>
        <fullName evidence="4">CHY-type domain-containing protein</fullName>
    </recommendedName>
</protein>